<accession>A0A9W9RIY8</accession>
<gene>
    <name evidence="2" type="ORF">N7517_010138</name>
</gene>
<sequence>MPPVLVPGAAAVTAETRRRTKQPHETLADANAKSLSQKDLPVFHGQTCYKGPETNSNPPRATIGLANPASVARPESVEMNKRQKTWKPPIHEISDGVCGSVVS</sequence>
<name>A0A9W9RIY8_9EURO</name>
<evidence type="ECO:0000256" key="1">
    <source>
        <dbReference type="SAM" id="MobiDB-lite"/>
    </source>
</evidence>
<comment type="caution">
    <text evidence="2">The sequence shown here is derived from an EMBL/GenBank/DDBJ whole genome shotgun (WGS) entry which is preliminary data.</text>
</comment>
<dbReference type="AlphaFoldDB" id="A0A9W9RIY8"/>
<evidence type="ECO:0000313" key="3">
    <source>
        <dbReference type="Proteomes" id="UP001147752"/>
    </source>
</evidence>
<dbReference type="EMBL" id="JAPZBT010000004">
    <property type="protein sequence ID" value="KAJ5360947.1"/>
    <property type="molecule type" value="Genomic_DNA"/>
</dbReference>
<organism evidence="2 3">
    <name type="scientific">Penicillium concentricum</name>
    <dbReference type="NCBI Taxonomy" id="293559"/>
    <lineage>
        <taxon>Eukaryota</taxon>
        <taxon>Fungi</taxon>
        <taxon>Dikarya</taxon>
        <taxon>Ascomycota</taxon>
        <taxon>Pezizomycotina</taxon>
        <taxon>Eurotiomycetes</taxon>
        <taxon>Eurotiomycetidae</taxon>
        <taxon>Eurotiales</taxon>
        <taxon>Aspergillaceae</taxon>
        <taxon>Penicillium</taxon>
    </lineage>
</organism>
<dbReference type="Proteomes" id="UP001147752">
    <property type="component" value="Unassembled WGS sequence"/>
</dbReference>
<reference evidence="2" key="2">
    <citation type="journal article" date="2023" name="IMA Fungus">
        <title>Comparative genomic study of the Penicillium genus elucidates a diverse pangenome and 15 lateral gene transfer events.</title>
        <authorList>
            <person name="Petersen C."/>
            <person name="Sorensen T."/>
            <person name="Nielsen M.R."/>
            <person name="Sondergaard T.E."/>
            <person name="Sorensen J.L."/>
            <person name="Fitzpatrick D.A."/>
            <person name="Frisvad J.C."/>
            <person name="Nielsen K.L."/>
        </authorList>
    </citation>
    <scope>NUCLEOTIDE SEQUENCE</scope>
    <source>
        <strain evidence="2">IBT 3081</strain>
    </source>
</reference>
<dbReference type="RefSeq" id="XP_056576433.1">
    <property type="nucleotide sequence ID" value="XM_056727861.1"/>
</dbReference>
<protein>
    <submittedName>
        <fullName evidence="2">Uncharacterized protein</fullName>
    </submittedName>
</protein>
<evidence type="ECO:0000313" key="2">
    <source>
        <dbReference type="EMBL" id="KAJ5360947.1"/>
    </source>
</evidence>
<proteinExistence type="predicted"/>
<reference evidence="2" key="1">
    <citation type="submission" date="2022-12" db="EMBL/GenBank/DDBJ databases">
        <authorList>
            <person name="Petersen C."/>
        </authorList>
    </citation>
    <scope>NUCLEOTIDE SEQUENCE</scope>
    <source>
        <strain evidence="2">IBT 3081</strain>
    </source>
</reference>
<dbReference type="GeneID" id="81467044"/>
<feature type="region of interest" description="Disordered" evidence="1">
    <location>
        <begin position="1"/>
        <end position="38"/>
    </location>
</feature>
<keyword evidence="3" id="KW-1185">Reference proteome</keyword>